<keyword evidence="7" id="KW-0046">Antibiotic resistance</keyword>
<organism evidence="11 12">
    <name type="scientific">Streptomyces marianii</name>
    <dbReference type="NCBI Taxonomy" id="1817406"/>
    <lineage>
        <taxon>Bacteria</taxon>
        <taxon>Bacillati</taxon>
        <taxon>Actinomycetota</taxon>
        <taxon>Actinomycetes</taxon>
        <taxon>Kitasatosporales</taxon>
        <taxon>Streptomycetaceae</taxon>
        <taxon>Streptomyces</taxon>
    </lineage>
</organism>
<feature type="transmembrane region" description="Helical" evidence="9">
    <location>
        <begin position="273"/>
        <end position="292"/>
    </location>
</feature>
<dbReference type="InterPro" id="IPR011701">
    <property type="entry name" value="MFS"/>
</dbReference>
<feature type="transmembrane region" description="Helical" evidence="9">
    <location>
        <begin position="332"/>
        <end position="353"/>
    </location>
</feature>
<name>A0A5R9DYP6_9ACTN</name>
<feature type="transmembrane region" description="Helical" evidence="9">
    <location>
        <begin position="634"/>
        <end position="659"/>
    </location>
</feature>
<comment type="caution">
    <text evidence="11">The sequence shown here is derived from an EMBL/GenBank/DDBJ whole genome shotgun (WGS) entry which is preliminary data.</text>
</comment>
<feature type="region of interest" description="Disordered" evidence="8">
    <location>
        <begin position="28"/>
        <end position="91"/>
    </location>
</feature>
<evidence type="ECO:0000313" key="12">
    <source>
        <dbReference type="Proteomes" id="UP000305921"/>
    </source>
</evidence>
<evidence type="ECO:0000256" key="5">
    <source>
        <dbReference type="ARBA" id="ARBA00022989"/>
    </source>
</evidence>
<dbReference type="GO" id="GO:0046677">
    <property type="term" value="P:response to antibiotic"/>
    <property type="evidence" value="ECO:0007669"/>
    <property type="project" value="UniProtKB-KW"/>
</dbReference>
<evidence type="ECO:0000256" key="9">
    <source>
        <dbReference type="SAM" id="Phobius"/>
    </source>
</evidence>
<evidence type="ECO:0000313" key="11">
    <source>
        <dbReference type="EMBL" id="TLQ41929.1"/>
    </source>
</evidence>
<evidence type="ECO:0000256" key="3">
    <source>
        <dbReference type="ARBA" id="ARBA00022475"/>
    </source>
</evidence>
<dbReference type="SUPFAM" id="SSF103473">
    <property type="entry name" value="MFS general substrate transporter"/>
    <property type="match status" value="1"/>
</dbReference>
<feature type="compositionally biased region" description="Low complexity" evidence="8">
    <location>
        <begin position="81"/>
        <end position="91"/>
    </location>
</feature>
<dbReference type="OrthoDB" id="3870929at2"/>
<accession>A0A5R9DYP6</accession>
<dbReference type="PANTHER" id="PTHR42718">
    <property type="entry name" value="MAJOR FACILITATOR SUPERFAMILY MULTIDRUG TRANSPORTER MFSC"/>
    <property type="match status" value="1"/>
</dbReference>
<evidence type="ECO:0000256" key="2">
    <source>
        <dbReference type="ARBA" id="ARBA00022448"/>
    </source>
</evidence>
<reference evidence="11 12" key="1">
    <citation type="submission" date="2019-05" db="EMBL/GenBank/DDBJ databases">
        <title>Streptomyces marianii sp. nov., a novel marine actinomycete from southern coast of India.</title>
        <authorList>
            <person name="Iniyan A.M."/>
            <person name="Wink J."/>
            <person name="Ramprasad E."/>
            <person name="Ramana C.V."/>
            <person name="Bunk B."/>
            <person name="Sproer C."/>
            <person name="Joseph F.-J.R.S."/>
            <person name="Vincent S.G.P."/>
        </authorList>
    </citation>
    <scope>NUCLEOTIDE SEQUENCE [LARGE SCALE GENOMIC DNA]</scope>
    <source>
        <strain evidence="11 12">ICN19</strain>
    </source>
</reference>
<proteinExistence type="predicted"/>
<feature type="region of interest" description="Disordered" evidence="8">
    <location>
        <begin position="125"/>
        <end position="199"/>
    </location>
</feature>
<evidence type="ECO:0000256" key="8">
    <source>
        <dbReference type="SAM" id="MobiDB-lite"/>
    </source>
</evidence>
<evidence type="ECO:0000259" key="10">
    <source>
        <dbReference type="PROSITE" id="PS50850"/>
    </source>
</evidence>
<keyword evidence="6 9" id="KW-0472">Membrane</keyword>
<keyword evidence="2" id="KW-0813">Transport</keyword>
<dbReference type="InterPro" id="IPR005829">
    <property type="entry name" value="Sugar_transporter_CS"/>
</dbReference>
<dbReference type="Proteomes" id="UP000305921">
    <property type="component" value="Unassembled WGS sequence"/>
</dbReference>
<feature type="transmembrane region" description="Helical" evidence="9">
    <location>
        <begin position="395"/>
        <end position="414"/>
    </location>
</feature>
<feature type="transmembrane region" description="Helical" evidence="9">
    <location>
        <begin position="524"/>
        <end position="544"/>
    </location>
</feature>
<keyword evidence="3" id="KW-1003">Cell membrane</keyword>
<feature type="domain" description="Major facilitator superfamily (MFS) profile" evidence="10">
    <location>
        <begin position="207"/>
        <end position="660"/>
    </location>
</feature>
<evidence type="ECO:0000256" key="1">
    <source>
        <dbReference type="ARBA" id="ARBA00004651"/>
    </source>
</evidence>
<dbReference type="CDD" id="cd17321">
    <property type="entry name" value="MFS_MMR_MDR_like"/>
    <property type="match status" value="1"/>
</dbReference>
<dbReference type="InterPro" id="IPR020846">
    <property type="entry name" value="MFS_dom"/>
</dbReference>
<comment type="subcellular location">
    <subcellularLocation>
        <location evidence="1">Cell membrane</location>
        <topology evidence="1">Multi-pass membrane protein</topology>
    </subcellularLocation>
</comment>
<dbReference type="AlphaFoldDB" id="A0A5R9DYP6"/>
<feature type="compositionally biased region" description="Basic and acidic residues" evidence="8">
    <location>
        <begin position="174"/>
        <end position="185"/>
    </location>
</feature>
<feature type="transmembrane region" description="Helical" evidence="9">
    <location>
        <begin position="556"/>
        <end position="575"/>
    </location>
</feature>
<feature type="transmembrane region" description="Helical" evidence="9">
    <location>
        <begin position="359"/>
        <end position="383"/>
    </location>
</feature>
<dbReference type="GO" id="GO:0005886">
    <property type="term" value="C:plasma membrane"/>
    <property type="evidence" value="ECO:0007669"/>
    <property type="project" value="UniProtKB-SubCell"/>
</dbReference>
<keyword evidence="4 9" id="KW-0812">Transmembrane</keyword>
<dbReference type="PANTHER" id="PTHR42718:SF46">
    <property type="entry name" value="BLR6921 PROTEIN"/>
    <property type="match status" value="1"/>
</dbReference>
<dbReference type="Gene3D" id="1.20.1250.20">
    <property type="entry name" value="MFS general substrate transporter like domains"/>
    <property type="match status" value="1"/>
</dbReference>
<feature type="transmembrane region" description="Helical" evidence="9">
    <location>
        <begin position="498"/>
        <end position="517"/>
    </location>
</feature>
<feature type="transmembrane region" description="Helical" evidence="9">
    <location>
        <begin position="426"/>
        <end position="443"/>
    </location>
</feature>
<feature type="transmembrane region" description="Helical" evidence="9">
    <location>
        <begin position="464"/>
        <end position="486"/>
    </location>
</feature>
<evidence type="ECO:0000256" key="6">
    <source>
        <dbReference type="ARBA" id="ARBA00023136"/>
    </source>
</evidence>
<dbReference type="GO" id="GO:0022857">
    <property type="term" value="F:transmembrane transporter activity"/>
    <property type="evidence" value="ECO:0007669"/>
    <property type="project" value="InterPro"/>
</dbReference>
<dbReference type="InterPro" id="IPR036259">
    <property type="entry name" value="MFS_trans_sf"/>
</dbReference>
<gene>
    <name evidence="11" type="ORF">FEF34_00250</name>
</gene>
<keyword evidence="5 9" id="KW-1133">Transmembrane helix</keyword>
<keyword evidence="12" id="KW-1185">Reference proteome</keyword>
<dbReference type="PROSITE" id="PS50850">
    <property type="entry name" value="MFS"/>
    <property type="match status" value="1"/>
</dbReference>
<feature type="transmembrane region" description="Helical" evidence="9">
    <location>
        <begin position="243"/>
        <end position="261"/>
    </location>
</feature>
<dbReference type="PROSITE" id="PS00216">
    <property type="entry name" value="SUGAR_TRANSPORT_1"/>
    <property type="match status" value="1"/>
</dbReference>
<dbReference type="EMBL" id="VAWE01000001">
    <property type="protein sequence ID" value="TLQ41929.1"/>
    <property type="molecule type" value="Genomic_DNA"/>
</dbReference>
<feature type="transmembrane region" description="Helical" evidence="9">
    <location>
        <begin position="208"/>
        <end position="231"/>
    </location>
</feature>
<protein>
    <submittedName>
        <fullName evidence="11">MFS transporter</fullName>
    </submittedName>
</protein>
<dbReference type="Pfam" id="PF07690">
    <property type="entry name" value="MFS_1"/>
    <property type="match status" value="1"/>
</dbReference>
<sequence>MPHSAVSDRTTELRGAGARCAACVRRLPPGPGVLSPVDPVAPLPPSPEQRRRRWSTAGGVSPSLTSSWRPGVEKATAPATRGGLPVVGPRGLVRRPADRSWCRTSPAMVETRACEGDVRPARRCEPVTLSQGSPAARPSGLARPGTQRRGPVGPRPHRETEHMTRQPGPRRTHAATESDGDRQPDAESTGAAGEHEVVRSRTAHRASLAVLVTTQLYVMLSGTVVNITLPVMGADLHLSPADLSRVVSAYILAVAALLLPAGRAADRFGRRRLLLIGLAVSAIASCLVAAAGDGVSLIAARVLQGAGIALVQSSLLALFLLRAPAGDRAKPLGLWSMATLTGGGAGILFSGLLTEVVGWRGVFFASAAFAALLAPLCAVTAPSDQGTRGTMSRRDLPTFVVLASGLTLLAVGTAEAGHMGVSRPGALVPIGAGLAGLLLLITLERRRANPLIPLRIIAGPRVGAAQLGVAVLGMTATGFFFFLSLYQQQVLGDSPGVAALWQIPLAVASGVGSVYAVRLGRRFGSGTALAFGQVSLAVGLVWMGRLKGENGFGDEALLPSLLVGAGLGVALVHMVNAATAGADRQDAGLASGLTSTVKKCGGVFGLTLLSSLAVSESQRADLTMSRVQALQEGYAAAFTTLGTLVAATALLIPLAPLLGRIMPRRSRPRTTGDDNAPSRT</sequence>
<evidence type="ECO:0000256" key="4">
    <source>
        <dbReference type="ARBA" id="ARBA00022692"/>
    </source>
</evidence>
<evidence type="ECO:0000256" key="7">
    <source>
        <dbReference type="ARBA" id="ARBA00023251"/>
    </source>
</evidence>
<feature type="transmembrane region" description="Helical" evidence="9">
    <location>
        <begin position="298"/>
        <end position="320"/>
    </location>
</feature>